<feature type="compositionally biased region" description="Basic and acidic residues" evidence="3">
    <location>
        <begin position="183"/>
        <end position="196"/>
    </location>
</feature>
<dbReference type="PANTHER" id="PTHR19965">
    <property type="entry name" value="RNA AND EXPORT FACTOR BINDING PROTEIN"/>
    <property type="match status" value="1"/>
</dbReference>
<dbReference type="PANTHER" id="PTHR19965:SF82">
    <property type="entry name" value="THO COMPLEX SUBUNIT 4"/>
    <property type="match status" value="1"/>
</dbReference>
<evidence type="ECO:0000256" key="2">
    <source>
        <dbReference type="PROSITE-ProRule" id="PRU00176"/>
    </source>
</evidence>
<feature type="domain" description="RRM" evidence="4">
    <location>
        <begin position="105"/>
        <end position="182"/>
    </location>
</feature>
<proteinExistence type="predicted"/>
<dbReference type="SUPFAM" id="SSF54928">
    <property type="entry name" value="RNA-binding domain, RBD"/>
    <property type="match status" value="1"/>
</dbReference>
<gene>
    <name evidence="5" type="ORF">VSP0166_LOCUS12101</name>
</gene>
<dbReference type="InterPro" id="IPR035979">
    <property type="entry name" value="RBD_domain_sf"/>
</dbReference>
<reference evidence="5" key="1">
    <citation type="submission" date="2021-01" db="EMBL/GenBank/DDBJ databases">
        <authorList>
            <person name="Corre E."/>
            <person name="Pelletier E."/>
            <person name="Niang G."/>
            <person name="Scheremetjew M."/>
            <person name="Finn R."/>
            <person name="Kale V."/>
            <person name="Holt S."/>
            <person name="Cochrane G."/>
            <person name="Meng A."/>
            <person name="Brown T."/>
            <person name="Cohen L."/>
        </authorList>
    </citation>
    <scope>NUCLEOTIDE SEQUENCE</scope>
    <source>
        <strain evidence="5">DIVA3 518/3/11/1/6</strain>
    </source>
</reference>
<dbReference type="GO" id="GO:0003729">
    <property type="term" value="F:mRNA binding"/>
    <property type="evidence" value="ECO:0007669"/>
    <property type="project" value="TreeGrafter"/>
</dbReference>
<dbReference type="AlphaFoldDB" id="A0A7S4IG52"/>
<dbReference type="Pfam" id="PF00076">
    <property type="entry name" value="RRM_1"/>
    <property type="match status" value="1"/>
</dbReference>
<sequence>MEVELDELIKQKKQQNRTQRGGNRRNRRDKDGDVNMGSSRGPGRKPQRQRKPRRDGPYSRSNYNTTGDTSQNWKHDLYNKDEDEIEETGWGSKRTKQEEDLLRGTTVLIDNIHYEVSEEELKNVFVEKVGSVRSAKIFYDKSGRSKGQGKVVFDKYSDAETAVGLSGEKLKGNEIKVTIQEVQPRRNTREPREKEISFTVTNRRRSPSPTRITFVNPRARR</sequence>
<feature type="region of interest" description="Disordered" evidence="3">
    <location>
        <begin position="1"/>
        <end position="96"/>
    </location>
</feature>
<dbReference type="EMBL" id="HBKP01017084">
    <property type="protein sequence ID" value="CAE2228439.1"/>
    <property type="molecule type" value="Transcribed_RNA"/>
</dbReference>
<dbReference type="Gene3D" id="3.30.70.330">
    <property type="match status" value="1"/>
</dbReference>
<name>A0A7S4IG52_9EUKA</name>
<dbReference type="SMART" id="SM00360">
    <property type="entry name" value="RRM"/>
    <property type="match status" value="1"/>
</dbReference>
<feature type="region of interest" description="Disordered" evidence="3">
    <location>
        <begin position="182"/>
        <end position="221"/>
    </location>
</feature>
<accession>A0A7S4IG52</accession>
<evidence type="ECO:0000313" key="5">
    <source>
        <dbReference type="EMBL" id="CAE2228439.1"/>
    </source>
</evidence>
<evidence type="ECO:0000256" key="3">
    <source>
        <dbReference type="SAM" id="MobiDB-lite"/>
    </source>
</evidence>
<dbReference type="PROSITE" id="PS50102">
    <property type="entry name" value="RRM"/>
    <property type="match status" value="1"/>
</dbReference>
<dbReference type="InterPro" id="IPR051229">
    <property type="entry name" value="ALYREF_mRNA_export"/>
</dbReference>
<feature type="compositionally biased region" description="Basic residues" evidence="3">
    <location>
        <begin position="42"/>
        <end position="53"/>
    </location>
</feature>
<dbReference type="InterPro" id="IPR000504">
    <property type="entry name" value="RRM_dom"/>
</dbReference>
<dbReference type="InterPro" id="IPR012677">
    <property type="entry name" value="Nucleotide-bd_a/b_plait_sf"/>
</dbReference>
<evidence type="ECO:0000259" key="4">
    <source>
        <dbReference type="PROSITE" id="PS50102"/>
    </source>
</evidence>
<dbReference type="GO" id="GO:0005634">
    <property type="term" value="C:nucleus"/>
    <property type="evidence" value="ECO:0007669"/>
    <property type="project" value="TreeGrafter"/>
</dbReference>
<organism evidence="5">
    <name type="scientific">Vannella robusta</name>
    <dbReference type="NCBI Taxonomy" id="1487602"/>
    <lineage>
        <taxon>Eukaryota</taxon>
        <taxon>Amoebozoa</taxon>
        <taxon>Discosea</taxon>
        <taxon>Flabellinia</taxon>
        <taxon>Vannellidae</taxon>
        <taxon>Vannella</taxon>
    </lineage>
</organism>
<evidence type="ECO:0000256" key="1">
    <source>
        <dbReference type="ARBA" id="ARBA00022884"/>
    </source>
</evidence>
<keyword evidence="1 2" id="KW-0694">RNA-binding</keyword>
<protein>
    <recommendedName>
        <fullName evidence="4">RRM domain-containing protein</fullName>
    </recommendedName>
</protein>
<feature type="compositionally biased region" description="Polar residues" evidence="3">
    <location>
        <begin position="59"/>
        <end position="72"/>
    </location>
</feature>